<keyword evidence="2" id="KW-1185">Reference proteome</keyword>
<dbReference type="AlphaFoldDB" id="A0AAW2YLH7"/>
<organism evidence="1 2">
    <name type="scientific">Acrasis kona</name>
    <dbReference type="NCBI Taxonomy" id="1008807"/>
    <lineage>
        <taxon>Eukaryota</taxon>
        <taxon>Discoba</taxon>
        <taxon>Heterolobosea</taxon>
        <taxon>Tetramitia</taxon>
        <taxon>Eutetramitia</taxon>
        <taxon>Acrasidae</taxon>
        <taxon>Acrasis</taxon>
    </lineage>
</organism>
<dbReference type="Proteomes" id="UP001431209">
    <property type="component" value="Unassembled WGS sequence"/>
</dbReference>
<protein>
    <submittedName>
        <fullName evidence="1">Uncharacterized protein</fullName>
    </submittedName>
</protein>
<accession>A0AAW2YLH7</accession>
<comment type="caution">
    <text evidence="1">The sequence shown here is derived from an EMBL/GenBank/DDBJ whole genome shotgun (WGS) entry which is preliminary data.</text>
</comment>
<sequence length="521" mass="58003">MAEEHRGEEYREQEQCFSYKVAAGCMIAGAVGSSLVYLCLCTQRNAPYTVHVHVHVPITVPVPTIVPVLDKISVTPPTQEKFNDVIREIKTTTGDTRSILEDLIIVGGVVASAIKKTKAPELISELFKRVWKNCICLLVSSRDEGTVIEALSEYSRRLDKKHKIDIIQLRSSNLDDDDEQSIIYFDEAGDEGETHENIAPKVEEFMSSLNIPILQRGENKDKSIYYFITNKAEQLTAEGLQITGPKPLLEPLYFLKNELSREERALGLLMSLDIYKEDLEKLASNLTSVFGRDMAKQMCIDLSEILLQKVSNLDVEILFKNIIEEYDYPFVHEILGDVSTSAINDALVKAAEHSRLEVVSTLMKDPRITSDGIESALVEAAKYSELEVVSMLMNDSRVTPDAIKDALVQAAKYSRLEIVLTLMKDSKVTPDGIKDALLNAARNPMNTTYVIEKLMNDSRVTSDAINDALVEAAKYSRLVVVSTLMNDSRVTSDAINDALVQAAKHSRLVDEGPKSNIGCNR</sequence>
<reference evidence="1 2" key="1">
    <citation type="submission" date="2024-03" db="EMBL/GenBank/DDBJ databases">
        <title>The Acrasis kona genome and developmental transcriptomes reveal deep origins of eukaryotic multicellular pathways.</title>
        <authorList>
            <person name="Sheikh S."/>
            <person name="Fu C.-J."/>
            <person name="Brown M.W."/>
            <person name="Baldauf S.L."/>
        </authorList>
    </citation>
    <scope>NUCLEOTIDE SEQUENCE [LARGE SCALE GENOMIC DNA]</scope>
    <source>
        <strain evidence="1 2">ATCC MYA-3509</strain>
    </source>
</reference>
<evidence type="ECO:0000313" key="2">
    <source>
        <dbReference type="Proteomes" id="UP001431209"/>
    </source>
</evidence>
<gene>
    <name evidence="1" type="ORF">AKO1_006557</name>
</gene>
<evidence type="ECO:0000313" key="1">
    <source>
        <dbReference type="EMBL" id="KAL0476902.1"/>
    </source>
</evidence>
<dbReference type="EMBL" id="JAOPGA020000112">
    <property type="protein sequence ID" value="KAL0476902.1"/>
    <property type="molecule type" value="Genomic_DNA"/>
</dbReference>
<dbReference type="SUPFAM" id="SSF48403">
    <property type="entry name" value="Ankyrin repeat"/>
    <property type="match status" value="1"/>
</dbReference>
<proteinExistence type="predicted"/>
<name>A0AAW2YLH7_9EUKA</name>
<dbReference type="InterPro" id="IPR036770">
    <property type="entry name" value="Ankyrin_rpt-contain_sf"/>
</dbReference>
<dbReference type="Gene3D" id="1.25.40.20">
    <property type="entry name" value="Ankyrin repeat-containing domain"/>
    <property type="match status" value="1"/>
</dbReference>